<keyword evidence="2" id="KW-1185">Reference proteome</keyword>
<organism evidence="1 2">
    <name type="scientific">Methylotuvimicrobium buryatense</name>
    <name type="common">Methylomicrobium buryatense</name>
    <dbReference type="NCBI Taxonomy" id="95641"/>
    <lineage>
        <taxon>Bacteria</taxon>
        <taxon>Pseudomonadati</taxon>
        <taxon>Pseudomonadota</taxon>
        <taxon>Gammaproteobacteria</taxon>
        <taxon>Methylococcales</taxon>
        <taxon>Methylococcaceae</taxon>
        <taxon>Methylotuvimicrobium</taxon>
    </lineage>
</organism>
<dbReference type="EMBL" id="CP035467">
    <property type="protein sequence ID" value="QCW80847.1"/>
    <property type="molecule type" value="Genomic_DNA"/>
</dbReference>
<sequence length="92" mass="9888">MLDPIASETLYPVLAEVGDRLYTQGCLKPFVSVGGTLLVALDGTDSFSSEKISCPCCTQQTLKNGQILYHHTLVTPVIVAPGQISNDPMNHK</sequence>
<gene>
    <name evidence="1" type="ORF">EQU24_00175</name>
</gene>
<name>A0A4P9UIR2_METBY</name>
<evidence type="ECO:0000313" key="2">
    <source>
        <dbReference type="Proteomes" id="UP000305881"/>
    </source>
</evidence>
<dbReference type="AlphaFoldDB" id="A0A4P9UIR2"/>
<accession>A0A4P9UIR2</accession>
<dbReference type="Proteomes" id="UP000305881">
    <property type="component" value="Chromosome"/>
</dbReference>
<dbReference type="RefSeq" id="WP_017841442.1">
    <property type="nucleotide sequence ID" value="NZ_CP035467.1"/>
</dbReference>
<dbReference type="STRING" id="675511.GCA_000341735_02966"/>
<reference evidence="2" key="1">
    <citation type="journal article" date="2019" name="J. Bacteriol.">
        <title>A Mutagenic Screen Identifies a TonB-Dependent Receptor Required for the Lanthanide Metal Switch in the Type I Methanotroph 'Methylotuvimicrobium buryatense' 5GB1C.</title>
        <authorList>
            <person name="Groom J.D."/>
            <person name="Ford S.M."/>
            <person name="Pesesky M.W."/>
            <person name="Lidstrom M.E."/>
        </authorList>
    </citation>
    <scope>NUCLEOTIDE SEQUENCE [LARGE SCALE GENOMIC DNA]</scope>
    <source>
        <strain evidence="2">5GB1C</strain>
    </source>
</reference>
<dbReference type="KEGG" id="mbur:EQU24_00175"/>
<proteinExistence type="predicted"/>
<protein>
    <submittedName>
        <fullName evidence="1">Uncharacterized protein</fullName>
    </submittedName>
</protein>
<evidence type="ECO:0000313" key="1">
    <source>
        <dbReference type="EMBL" id="QCW80847.1"/>
    </source>
</evidence>